<evidence type="ECO:0000313" key="4">
    <source>
        <dbReference type="EMBL" id="KHK66691.1"/>
    </source>
</evidence>
<accession>A0A0B1ZBW9</accession>
<dbReference type="GO" id="GO:0016301">
    <property type="term" value="F:kinase activity"/>
    <property type="evidence" value="ECO:0007669"/>
    <property type="project" value="InterPro"/>
</dbReference>
<evidence type="ECO:0000256" key="1">
    <source>
        <dbReference type="ARBA" id="ARBA00022741"/>
    </source>
</evidence>
<gene>
    <name evidence="4" type="ORF">JZ00_02290</name>
</gene>
<proteinExistence type="predicted"/>
<sequence>MTVPRLRMFAGPNGSGKSTMKGAVPSHLIGIYINPDEIEKAAKEGGRLEFSDFQLETEGDEVLGFIKAHRLIRLAQLDEEAAKIDFSGNGLNFQTVEMNSYFASVLSDFIRHKLLEAQLSFTFETVMSSEDKIAFMLKARASGYRTYLYFVATEDPDININRVKNRVAAGGHPVPTEKIVQRYGRCLNLLPAAIAASNRAYIFDNSGADLLLLAEVTDGTDLEFRTDEIPDWFMQAYVEKVFKDLLPG</sequence>
<dbReference type="EMBL" id="JQGJ01000001">
    <property type="protein sequence ID" value="KHK66691.1"/>
    <property type="molecule type" value="Genomic_DNA"/>
</dbReference>
<dbReference type="PANTHER" id="PTHR39206:SF1">
    <property type="entry name" value="SLL8004 PROTEIN"/>
    <property type="match status" value="1"/>
</dbReference>
<reference evidence="5" key="1">
    <citation type="submission" date="2015-03" db="EMBL/GenBank/DDBJ databases">
        <title>Pseudomonas frederiksbergensis hydrocarbon degrader.</title>
        <authorList>
            <person name="Brown L.M."/>
            <person name="Ruiz O.N."/>
            <person name="Mueller S."/>
            <person name="Gunasekera T.S."/>
        </authorList>
    </citation>
    <scope>NUCLEOTIDE SEQUENCE [LARGE SCALE GENOMIC DNA]</scope>
    <source>
        <strain evidence="5">SI8</strain>
    </source>
</reference>
<dbReference type="PANTHER" id="PTHR39206">
    <property type="entry name" value="SLL8004 PROTEIN"/>
    <property type="match status" value="1"/>
</dbReference>
<dbReference type="RefSeq" id="WP_039588681.1">
    <property type="nucleotide sequence ID" value="NZ_JQGJ02000002.1"/>
</dbReference>
<dbReference type="OrthoDB" id="9791543at2"/>
<dbReference type="Pfam" id="PF06414">
    <property type="entry name" value="Zeta_toxin"/>
    <property type="match status" value="1"/>
</dbReference>
<evidence type="ECO:0000259" key="3">
    <source>
        <dbReference type="Pfam" id="PF06414"/>
    </source>
</evidence>
<dbReference type="SUPFAM" id="SSF52540">
    <property type="entry name" value="P-loop containing nucleoside triphosphate hydrolases"/>
    <property type="match status" value="1"/>
</dbReference>
<comment type="caution">
    <text evidence="4">The sequence shown here is derived from an EMBL/GenBank/DDBJ whole genome shotgun (WGS) entry which is preliminary data.</text>
</comment>
<dbReference type="Proteomes" id="UP000030949">
    <property type="component" value="Unassembled WGS sequence"/>
</dbReference>
<dbReference type="InterPro" id="IPR027417">
    <property type="entry name" value="P-loop_NTPase"/>
</dbReference>
<name>A0A0B1ZBW9_9PSED</name>
<protein>
    <recommendedName>
        <fullName evidence="3">Zeta toxin domain-containing protein</fullName>
    </recommendedName>
</protein>
<dbReference type="Gene3D" id="3.40.50.300">
    <property type="entry name" value="P-loop containing nucleotide triphosphate hydrolases"/>
    <property type="match status" value="1"/>
</dbReference>
<dbReference type="InterPro" id="IPR010488">
    <property type="entry name" value="Zeta_toxin_domain"/>
</dbReference>
<organism evidence="4 5">
    <name type="scientific">Pseudomonas frederiksbergensis</name>
    <dbReference type="NCBI Taxonomy" id="104087"/>
    <lineage>
        <taxon>Bacteria</taxon>
        <taxon>Pseudomonadati</taxon>
        <taxon>Pseudomonadota</taxon>
        <taxon>Gammaproteobacteria</taxon>
        <taxon>Pseudomonadales</taxon>
        <taxon>Pseudomonadaceae</taxon>
        <taxon>Pseudomonas</taxon>
    </lineage>
</organism>
<evidence type="ECO:0000256" key="2">
    <source>
        <dbReference type="ARBA" id="ARBA00022840"/>
    </source>
</evidence>
<evidence type="ECO:0000313" key="5">
    <source>
        <dbReference type="Proteomes" id="UP000030949"/>
    </source>
</evidence>
<feature type="domain" description="Zeta toxin" evidence="3">
    <location>
        <begin position="97"/>
        <end position="184"/>
    </location>
</feature>
<dbReference type="GO" id="GO:0005524">
    <property type="term" value="F:ATP binding"/>
    <property type="evidence" value="ECO:0007669"/>
    <property type="project" value="UniProtKB-KW"/>
</dbReference>
<keyword evidence="1" id="KW-0547">Nucleotide-binding</keyword>
<keyword evidence="2" id="KW-0067">ATP-binding</keyword>
<dbReference type="AlphaFoldDB" id="A0A0B1ZBW9"/>